<proteinExistence type="predicted"/>
<keyword evidence="3" id="KW-1185">Reference proteome</keyword>
<feature type="region of interest" description="Disordered" evidence="1">
    <location>
        <begin position="22"/>
        <end position="62"/>
    </location>
</feature>
<reference evidence="2 3" key="1">
    <citation type="journal article" date="2022" name="G3 (Bethesda)">
        <title>Whole-genome sequence and methylome profiling of the almond [Prunus dulcis (Mill.) D.A. Webb] cultivar 'Nonpareil'.</title>
        <authorList>
            <person name="D'Amico-Willman K.M."/>
            <person name="Ouma W.Z."/>
            <person name="Meulia T."/>
            <person name="Sideli G.M."/>
            <person name="Gradziel T.M."/>
            <person name="Fresnedo-Ramirez J."/>
        </authorList>
    </citation>
    <scope>NUCLEOTIDE SEQUENCE [LARGE SCALE GENOMIC DNA]</scope>
    <source>
        <strain evidence="2">Clone GOH B32 T37-40</strain>
    </source>
</reference>
<dbReference type="EMBL" id="JAJFAZ020000002">
    <property type="protein sequence ID" value="KAI5345998.1"/>
    <property type="molecule type" value="Genomic_DNA"/>
</dbReference>
<evidence type="ECO:0000313" key="3">
    <source>
        <dbReference type="Proteomes" id="UP001054821"/>
    </source>
</evidence>
<feature type="compositionally biased region" description="Polar residues" evidence="1">
    <location>
        <begin position="28"/>
        <end position="42"/>
    </location>
</feature>
<protein>
    <submittedName>
        <fullName evidence="2">Uncharacterized protein</fullName>
    </submittedName>
</protein>
<comment type="caution">
    <text evidence="2">The sequence shown here is derived from an EMBL/GenBank/DDBJ whole genome shotgun (WGS) entry which is preliminary data.</text>
</comment>
<dbReference type="AlphaFoldDB" id="A0AAD4ZHY2"/>
<gene>
    <name evidence="2" type="ORF">L3X38_013877</name>
</gene>
<name>A0AAD4ZHY2_PRUDU</name>
<organism evidence="2 3">
    <name type="scientific">Prunus dulcis</name>
    <name type="common">Almond</name>
    <name type="synonym">Amygdalus dulcis</name>
    <dbReference type="NCBI Taxonomy" id="3755"/>
    <lineage>
        <taxon>Eukaryota</taxon>
        <taxon>Viridiplantae</taxon>
        <taxon>Streptophyta</taxon>
        <taxon>Embryophyta</taxon>
        <taxon>Tracheophyta</taxon>
        <taxon>Spermatophyta</taxon>
        <taxon>Magnoliopsida</taxon>
        <taxon>eudicotyledons</taxon>
        <taxon>Gunneridae</taxon>
        <taxon>Pentapetalae</taxon>
        <taxon>rosids</taxon>
        <taxon>fabids</taxon>
        <taxon>Rosales</taxon>
        <taxon>Rosaceae</taxon>
        <taxon>Amygdaloideae</taxon>
        <taxon>Amygdaleae</taxon>
        <taxon>Prunus</taxon>
    </lineage>
</organism>
<evidence type="ECO:0000256" key="1">
    <source>
        <dbReference type="SAM" id="MobiDB-lite"/>
    </source>
</evidence>
<dbReference type="Proteomes" id="UP001054821">
    <property type="component" value="Chromosome 2"/>
</dbReference>
<evidence type="ECO:0000313" key="2">
    <source>
        <dbReference type="EMBL" id="KAI5345998.1"/>
    </source>
</evidence>
<sequence length="73" mass="7900">MVRVYVPGRTMATTLYEPSQLAPKVPVDQSQVMSSTRETSGSLPGRGQGYATRHSVRGPNVSHDGLVGQFRLV</sequence>
<accession>A0AAD4ZHY2</accession>